<keyword evidence="6" id="KW-0597">Phosphoprotein</keyword>
<dbReference type="Gene3D" id="1.10.287.130">
    <property type="match status" value="1"/>
</dbReference>
<keyword evidence="15" id="KW-0807">Transducer</keyword>
<evidence type="ECO:0000259" key="18">
    <source>
        <dbReference type="PROSITE" id="PS50109"/>
    </source>
</evidence>
<dbReference type="InterPro" id="IPR035965">
    <property type="entry name" value="PAS-like_dom_sf"/>
</dbReference>
<evidence type="ECO:0000256" key="16">
    <source>
        <dbReference type="SAM" id="Coils"/>
    </source>
</evidence>
<keyword evidence="14 17" id="KW-0472">Membrane</keyword>
<evidence type="ECO:0000256" key="6">
    <source>
        <dbReference type="ARBA" id="ARBA00022553"/>
    </source>
</evidence>
<evidence type="ECO:0000256" key="13">
    <source>
        <dbReference type="ARBA" id="ARBA00023012"/>
    </source>
</evidence>
<keyword evidence="9" id="KW-0547">Nucleotide-binding</keyword>
<evidence type="ECO:0000259" key="21">
    <source>
        <dbReference type="PROSITE" id="PS50885"/>
    </source>
</evidence>
<dbReference type="PROSITE" id="PS50109">
    <property type="entry name" value="HIS_KIN"/>
    <property type="match status" value="1"/>
</dbReference>
<dbReference type="AlphaFoldDB" id="A0A1A8XWQ9"/>
<dbReference type="SMART" id="SM00304">
    <property type="entry name" value="HAMP"/>
    <property type="match status" value="1"/>
</dbReference>
<dbReference type="PANTHER" id="PTHR43065">
    <property type="entry name" value="SENSOR HISTIDINE KINASE"/>
    <property type="match status" value="1"/>
</dbReference>
<evidence type="ECO:0000313" key="22">
    <source>
        <dbReference type="EMBL" id="SBT09072.1"/>
    </source>
</evidence>
<dbReference type="PROSITE" id="PS50885">
    <property type="entry name" value="HAMP"/>
    <property type="match status" value="1"/>
</dbReference>
<keyword evidence="8 17" id="KW-0812">Transmembrane</keyword>
<organism evidence="22 23">
    <name type="scientific">Candidatus Accumulibacter aalborgensis</name>
    <dbReference type="NCBI Taxonomy" id="1860102"/>
    <lineage>
        <taxon>Bacteria</taxon>
        <taxon>Pseudomonadati</taxon>
        <taxon>Pseudomonadota</taxon>
        <taxon>Betaproteobacteria</taxon>
        <taxon>Candidatus Accumulibacter</taxon>
    </lineage>
</organism>
<dbReference type="Gene3D" id="6.10.340.10">
    <property type="match status" value="1"/>
</dbReference>
<reference evidence="22 23" key="1">
    <citation type="submission" date="2016-06" db="EMBL/GenBank/DDBJ databases">
        <authorList>
            <person name="Kjaerup R.B."/>
            <person name="Dalgaard T.S."/>
            <person name="Juul-Madsen H.R."/>
        </authorList>
    </citation>
    <scope>NUCLEOTIDE SEQUENCE [LARGE SCALE GENOMIC DNA]</scope>
    <source>
        <strain evidence="22">3</strain>
    </source>
</reference>
<feature type="domain" description="HAMP" evidence="21">
    <location>
        <begin position="217"/>
        <end position="269"/>
    </location>
</feature>
<dbReference type="Proteomes" id="UP000199169">
    <property type="component" value="Unassembled WGS sequence"/>
</dbReference>
<dbReference type="GO" id="GO:0006355">
    <property type="term" value="P:regulation of DNA-templated transcription"/>
    <property type="evidence" value="ECO:0007669"/>
    <property type="project" value="InterPro"/>
</dbReference>
<evidence type="ECO:0000256" key="8">
    <source>
        <dbReference type="ARBA" id="ARBA00022692"/>
    </source>
</evidence>
<dbReference type="InterPro" id="IPR000014">
    <property type="entry name" value="PAS"/>
</dbReference>
<keyword evidence="5" id="KW-0488">Methylation</keyword>
<protein>
    <recommendedName>
        <fullName evidence="3">histidine kinase</fullName>
        <ecNumber evidence="3">2.7.13.3</ecNumber>
    </recommendedName>
</protein>
<dbReference type="NCBIfam" id="TIGR00229">
    <property type="entry name" value="sensory_box"/>
    <property type="match status" value="1"/>
</dbReference>
<evidence type="ECO:0000259" key="19">
    <source>
        <dbReference type="PROSITE" id="PS50112"/>
    </source>
</evidence>
<evidence type="ECO:0000256" key="2">
    <source>
        <dbReference type="ARBA" id="ARBA00004236"/>
    </source>
</evidence>
<dbReference type="Gene3D" id="3.30.450.20">
    <property type="entry name" value="PAS domain"/>
    <property type="match status" value="1"/>
</dbReference>
<evidence type="ECO:0000256" key="7">
    <source>
        <dbReference type="ARBA" id="ARBA00022679"/>
    </source>
</evidence>
<accession>A0A1A8XWQ9</accession>
<keyword evidence="11" id="KW-0067">ATP-binding</keyword>
<keyword evidence="4" id="KW-1003">Cell membrane</keyword>
<dbReference type="PROSITE" id="PS50113">
    <property type="entry name" value="PAC"/>
    <property type="match status" value="1"/>
</dbReference>
<dbReference type="InterPro" id="IPR036097">
    <property type="entry name" value="HisK_dim/P_sf"/>
</dbReference>
<dbReference type="InterPro" id="IPR004358">
    <property type="entry name" value="Sig_transdc_His_kin-like_C"/>
</dbReference>
<dbReference type="STRING" id="1860102.ACCAA_670012"/>
<keyword evidence="12 17" id="KW-1133">Transmembrane helix</keyword>
<keyword evidence="10" id="KW-0418">Kinase</keyword>
<name>A0A1A8XWQ9_9PROT</name>
<dbReference type="PANTHER" id="PTHR43065:SF50">
    <property type="entry name" value="HISTIDINE KINASE"/>
    <property type="match status" value="1"/>
</dbReference>
<evidence type="ECO:0000256" key="4">
    <source>
        <dbReference type="ARBA" id="ARBA00022475"/>
    </source>
</evidence>
<dbReference type="InterPro" id="IPR013767">
    <property type="entry name" value="PAS_fold"/>
</dbReference>
<evidence type="ECO:0000256" key="3">
    <source>
        <dbReference type="ARBA" id="ARBA00012438"/>
    </source>
</evidence>
<evidence type="ECO:0000259" key="20">
    <source>
        <dbReference type="PROSITE" id="PS50113"/>
    </source>
</evidence>
<feature type="domain" description="Histidine kinase" evidence="18">
    <location>
        <begin position="438"/>
        <end position="682"/>
    </location>
</feature>
<dbReference type="GO" id="GO:0005524">
    <property type="term" value="F:ATP binding"/>
    <property type="evidence" value="ECO:0007669"/>
    <property type="project" value="UniProtKB-KW"/>
</dbReference>
<keyword evidence="23" id="KW-1185">Reference proteome</keyword>
<dbReference type="Gene3D" id="3.30.565.10">
    <property type="entry name" value="Histidine kinase-like ATPase, C-terminal domain"/>
    <property type="match status" value="1"/>
</dbReference>
<dbReference type="SUPFAM" id="SSF55874">
    <property type="entry name" value="ATPase domain of HSP90 chaperone/DNA topoisomerase II/histidine kinase"/>
    <property type="match status" value="1"/>
</dbReference>
<dbReference type="InterPro" id="IPR005467">
    <property type="entry name" value="His_kinase_dom"/>
</dbReference>
<feature type="transmembrane region" description="Helical" evidence="17">
    <location>
        <begin position="16"/>
        <end position="36"/>
    </location>
</feature>
<dbReference type="Pfam" id="PF00989">
    <property type="entry name" value="PAS"/>
    <property type="match status" value="1"/>
</dbReference>
<evidence type="ECO:0000256" key="14">
    <source>
        <dbReference type="ARBA" id="ARBA00023136"/>
    </source>
</evidence>
<dbReference type="PRINTS" id="PR00344">
    <property type="entry name" value="BCTRLSENSOR"/>
</dbReference>
<dbReference type="InterPro" id="IPR003660">
    <property type="entry name" value="HAMP_dom"/>
</dbReference>
<feature type="coiled-coil region" evidence="16">
    <location>
        <begin position="399"/>
        <end position="429"/>
    </location>
</feature>
<keyword evidence="13" id="KW-0902">Two-component regulatory system</keyword>
<dbReference type="Pfam" id="PF00672">
    <property type="entry name" value="HAMP"/>
    <property type="match status" value="1"/>
</dbReference>
<dbReference type="GO" id="GO:0000155">
    <property type="term" value="F:phosphorelay sensor kinase activity"/>
    <property type="evidence" value="ECO:0007669"/>
    <property type="project" value="InterPro"/>
</dbReference>
<dbReference type="SMART" id="SM00091">
    <property type="entry name" value="PAS"/>
    <property type="match status" value="1"/>
</dbReference>
<evidence type="ECO:0000256" key="9">
    <source>
        <dbReference type="ARBA" id="ARBA00022741"/>
    </source>
</evidence>
<dbReference type="CDD" id="cd00130">
    <property type="entry name" value="PAS"/>
    <property type="match status" value="1"/>
</dbReference>
<keyword evidence="16" id="KW-0175">Coiled coil</keyword>
<proteinExistence type="predicted"/>
<dbReference type="Pfam" id="PF02203">
    <property type="entry name" value="TarH"/>
    <property type="match status" value="1"/>
</dbReference>
<dbReference type="InterPro" id="IPR003122">
    <property type="entry name" value="Tar_rcpt_lig-bd"/>
</dbReference>
<dbReference type="InterPro" id="IPR003594">
    <property type="entry name" value="HATPase_dom"/>
</dbReference>
<comment type="catalytic activity">
    <reaction evidence="1">
        <text>ATP + protein L-histidine = ADP + protein N-phospho-L-histidine.</text>
        <dbReference type="EC" id="2.7.13.3"/>
    </reaction>
</comment>
<dbReference type="SMART" id="SM00387">
    <property type="entry name" value="HATPase_c"/>
    <property type="match status" value="1"/>
</dbReference>
<sequence>MESTTPTLKLSIRQGLLLFITLASLILAGVAGLGVWGTWRGQESLREVLTEEVYATQQLVEVYTQLTSIPARMYGVLNGDTSAVGARSHLVGARRDLALGWRRYRAALADGADEEEKTLIAAIDPPLSALPALLDRIDHLLAVDDRPAIAALLSQEWWDIRLQVMAPLSRLIELEQSHVEVAYAVAQGVYRQTLIGLGLLLAAGMAIFFGFSRRIFDHVMTRLGVIEDALTRIAAGDLETRIGGSHSGEFGRIVGALDRTVSSLRADRQALEILQQGQASILESMAEGLYGTDAEGRITYANAAAEHLLGWSAGEMRGQFAHQMFHHTRADGTPYPVEDCPIHRACLTGQPCRSDDELFWRRDGSSFPVEMAGARIGTPERTVGSVVVFRDVTDQRSAKLALRANVERLTAINRRLEETQSQLLQSEKMASIGQLAAGVAHEINNPVAFVNANLSSLRCEVGDLLRVLDAYQAADPILAAHPAVMKTIAAARDAAELDYLRADIGALIDESLDGMQRVRKIVQDLKDFSRVGTAEWQFADLEDGLDSTLNIVWNEVKYKALVEKEYAGLPKVECIAAQIHQVFMNLLVNAAQAIESHGTITLRTGFAGAEVWVEVEDTGQGIPAHELSRIFDPFFTTKPVGKGTGLGLSLAYSIAQRHRGRIEVSSQVGVGSRFRLVLPAMRVQAEVSASGEATG</sequence>
<evidence type="ECO:0000256" key="17">
    <source>
        <dbReference type="SAM" id="Phobius"/>
    </source>
</evidence>
<dbReference type="Pfam" id="PF02518">
    <property type="entry name" value="HATPase_c"/>
    <property type="match status" value="1"/>
</dbReference>
<dbReference type="GO" id="GO:0005886">
    <property type="term" value="C:plasma membrane"/>
    <property type="evidence" value="ECO:0007669"/>
    <property type="project" value="UniProtKB-SubCell"/>
</dbReference>
<evidence type="ECO:0000256" key="5">
    <source>
        <dbReference type="ARBA" id="ARBA00022481"/>
    </source>
</evidence>
<comment type="subcellular location">
    <subcellularLocation>
        <location evidence="2">Cell membrane</location>
    </subcellularLocation>
</comment>
<dbReference type="InterPro" id="IPR003661">
    <property type="entry name" value="HisK_dim/P_dom"/>
</dbReference>
<dbReference type="RefSeq" id="WP_186408618.1">
    <property type="nucleotide sequence ID" value="NZ_FLQX01000146.1"/>
</dbReference>
<dbReference type="CDD" id="cd00082">
    <property type="entry name" value="HisKA"/>
    <property type="match status" value="1"/>
</dbReference>
<keyword evidence="7" id="KW-0808">Transferase</keyword>
<evidence type="ECO:0000256" key="10">
    <source>
        <dbReference type="ARBA" id="ARBA00022777"/>
    </source>
</evidence>
<evidence type="ECO:0000313" key="23">
    <source>
        <dbReference type="Proteomes" id="UP000199169"/>
    </source>
</evidence>
<dbReference type="PROSITE" id="PS50112">
    <property type="entry name" value="PAS"/>
    <property type="match status" value="1"/>
</dbReference>
<dbReference type="GO" id="GO:0006935">
    <property type="term" value="P:chemotaxis"/>
    <property type="evidence" value="ECO:0007669"/>
    <property type="project" value="InterPro"/>
</dbReference>
<gene>
    <name evidence="22" type="ORF">ACCAA_670012</name>
</gene>
<dbReference type="EC" id="2.7.13.3" evidence="3"/>
<feature type="transmembrane region" description="Helical" evidence="17">
    <location>
        <begin position="194"/>
        <end position="212"/>
    </location>
</feature>
<feature type="domain" description="PAS" evidence="19">
    <location>
        <begin position="281"/>
        <end position="319"/>
    </location>
</feature>
<evidence type="ECO:0000256" key="11">
    <source>
        <dbReference type="ARBA" id="ARBA00022840"/>
    </source>
</evidence>
<evidence type="ECO:0000256" key="15">
    <source>
        <dbReference type="ARBA" id="ARBA00023224"/>
    </source>
</evidence>
<dbReference type="SUPFAM" id="SSF47384">
    <property type="entry name" value="Homodimeric domain of signal transducing histidine kinase"/>
    <property type="match status" value="1"/>
</dbReference>
<evidence type="ECO:0000256" key="12">
    <source>
        <dbReference type="ARBA" id="ARBA00022989"/>
    </source>
</evidence>
<dbReference type="SUPFAM" id="SSF55785">
    <property type="entry name" value="PYP-like sensor domain (PAS domain)"/>
    <property type="match status" value="1"/>
</dbReference>
<feature type="domain" description="PAC" evidence="20">
    <location>
        <begin position="353"/>
        <end position="404"/>
    </location>
</feature>
<evidence type="ECO:0000256" key="1">
    <source>
        <dbReference type="ARBA" id="ARBA00000085"/>
    </source>
</evidence>
<dbReference type="InterPro" id="IPR000700">
    <property type="entry name" value="PAS-assoc_C"/>
</dbReference>
<dbReference type="InterPro" id="IPR036890">
    <property type="entry name" value="HATPase_C_sf"/>
</dbReference>
<dbReference type="EMBL" id="FLQX01000146">
    <property type="protein sequence ID" value="SBT09072.1"/>
    <property type="molecule type" value="Genomic_DNA"/>
</dbReference>